<dbReference type="Proteomes" id="UP000032180">
    <property type="component" value="Chromosome 12"/>
</dbReference>
<dbReference type="EnsemblPlants" id="LPERR12G06980.1">
    <property type="protein sequence ID" value="LPERR12G06980.1"/>
    <property type="gene ID" value="LPERR12G06980"/>
</dbReference>
<organism evidence="1 2">
    <name type="scientific">Leersia perrieri</name>
    <dbReference type="NCBI Taxonomy" id="77586"/>
    <lineage>
        <taxon>Eukaryota</taxon>
        <taxon>Viridiplantae</taxon>
        <taxon>Streptophyta</taxon>
        <taxon>Embryophyta</taxon>
        <taxon>Tracheophyta</taxon>
        <taxon>Spermatophyta</taxon>
        <taxon>Magnoliopsida</taxon>
        <taxon>Liliopsida</taxon>
        <taxon>Poales</taxon>
        <taxon>Poaceae</taxon>
        <taxon>BOP clade</taxon>
        <taxon>Oryzoideae</taxon>
        <taxon>Oryzeae</taxon>
        <taxon>Oryzinae</taxon>
        <taxon>Leersia</taxon>
    </lineage>
</organism>
<keyword evidence="2" id="KW-1185">Reference proteome</keyword>
<protein>
    <recommendedName>
        <fullName evidence="3">Cathepsin propeptide inhibitor domain-containing protein</fullName>
    </recommendedName>
</protein>
<dbReference type="Gramene" id="LPERR12G06980.1">
    <property type="protein sequence ID" value="LPERR12G06980.1"/>
    <property type="gene ID" value="LPERR12G06980"/>
</dbReference>
<reference evidence="1" key="3">
    <citation type="submission" date="2015-04" db="UniProtKB">
        <authorList>
            <consortium name="EnsemblPlants"/>
        </authorList>
    </citation>
    <scope>IDENTIFICATION</scope>
</reference>
<dbReference type="AlphaFoldDB" id="A0A0D9XYC3"/>
<dbReference type="HOGENOM" id="CLU_2743653_0_0_1"/>
<accession>A0A0D9XYC3</accession>
<proteinExistence type="predicted"/>
<sequence>MAYDPATCFAYDENDLESEEAVWALYERWFSFYDVKREHDDMVRRFGFFKDKAHKILEFNKSAVHNTAMPS</sequence>
<evidence type="ECO:0000313" key="1">
    <source>
        <dbReference type="EnsemblPlants" id="LPERR12G06980.1"/>
    </source>
</evidence>
<dbReference type="STRING" id="77586.A0A0D9XYC3"/>
<name>A0A0D9XYC3_9ORYZ</name>
<reference evidence="1 2" key="1">
    <citation type="submission" date="2012-08" db="EMBL/GenBank/DDBJ databases">
        <title>Oryza genome evolution.</title>
        <authorList>
            <person name="Wing R.A."/>
        </authorList>
    </citation>
    <scope>NUCLEOTIDE SEQUENCE</scope>
</reference>
<evidence type="ECO:0008006" key="3">
    <source>
        <dbReference type="Google" id="ProtNLM"/>
    </source>
</evidence>
<evidence type="ECO:0000313" key="2">
    <source>
        <dbReference type="Proteomes" id="UP000032180"/>
    </source>
</evidence>
<reference evidence="2" key="2">
    <citation type="submission" date="2013-12" db="EMBL/GenBank/DDBJ databases">
        <authorList>
            <person name="Yu Y."/>
            <person name="Lee S."/>
            <person name="de Baynast K."/>
            <person name="Wissotski M."/>
            <person name="Liu L."/>
            <person name="Talag J."/>
            <person name="Goicoechea J."/>
            <person name="Angelova A."/>
            <person name="Jetty R."/>
            <person name="Kudrna D."/>
            <person name="Golser W."/>
            <person name="Rivera L."/>
            <person name="Zhang J."/>
            <person name="Wing R."/>
        </authorList>
    </citation>
    <scope>NUCLEOTIDE SEQUENCE</scope>
</reference>
<dbReference type="Gene3D" id="1.10.287.2250">
    <property type="match status" value="1"/>
</dbReference>